<dbReference type="EMBL" id="FUHU01000045">
    <property type="protein sequence ID" value="SJM68627.1"/>
    <property type="molecule type" value="Genomic_DNA"/>
</dbReference>
<dbReference type="Gene3D" id="1.10.443.10">
    <property type="entry name" value="Intergrase catalytic core"/>
    <property type="match status" value="1"/>
</dbReference>
<reference evidence="3 4" key="1">
    <citation type="submission" date="2017-02" db="EMBL/GenBank/DDBJ databases">
        <authorList>
            <person name="Peterson S.W."/>
        </authorList>
    </citation>
    <scope>NUCLEOTIDE SEQUENCE [LARGE SCALE GENOMIC DNA]</scope>
    <source>
        <strain evidence="3 4">LMG 22410</strain>
    </source>
</reference>
<dbReference type="GO" id="GO:0003677">
    <property type="term" value="F:DNA binding"/>
    <property type="evidence" value="ECO:0007669"/>
    <property type="project" value="InterPro"/>
</dbReference>
<dbReference type="InterPro" id="IPR013762">
    <property type="entry name" value="Integrase-like_cat_sf"/>
</dbReference>
<evidence type="ECO:0000256" key="1">
    <source>
        <dbReference type="ARBA" id="ARBA00023172"/>
    </source>
</evidence>
<dbReference type="InterPro" id="IPR011010">
    <property type="entry name" value="DNA_brk_join_enz"/>
</dbReference>
<dbReference type="InterPro" id="IPR002104">
    <property type="entry name" value="Integrase_catalytic"/>
</dbReference>
<dbReference type="CDD" id="cd01189">
    <property type="entry name" value="INT_ICEBs1_C_like"/>
    <property type="match status" value="1"/>
</dbReference>
<feature type="domain" description="Tyr recombinase" evidence="2">
    <location>
        <begin position="32"/>
        <end position="241"/>
    </location>
</feature>
<dbReference type="InterPro" id="IPR050090">
    <property type="entry name" value="Tyrosine_recombinase_XerCD"/>
</dbReference>
<sequence>MVLRLALALAVRHEVLLRNPVDHVARLHRDVRMPDAFTSDEINAIRAAITYWEDGREVSGPKPDGQLGAIIELMLGTSARIGEVLAIRRRDIDLSVPSVRIAGTIISPKGEPTTRQDHPKTARSRRTIQLPGFAATVVQFRLKQLDTIDPDALLFCSREGTPLTTNNVRRQLRHVMNLAGIEGVTPHKFRRTVATTINESAGVELASQLLGHTDPAITIKHYIRRNETVDPTTAGLLERAFG</sequence>
<dbReference type="Proteomes" id="UP000195787">
    <property type="component" value="Unassembled WGS sequence"/>
</dbReference>
<keyword evidence="4" id="KW-1185">Reference proteome</keyword>
<gene>
    <name evidence="3" type="ORF">CZ674_12725</name>
</gene>
<dbReference type="Pfam" id="PF00589">
    <property type="entry name" value="Phage_integrase"/>
    <property type="match status" value="1"/>
</dbReference>
<dbReference type="PROSITE" id="PS51898">
    <property type="entry name" value="TYR_RECOMBINASE"/>
    <property type="match status" value="1"/>
</dbReference>
<dbReference type="SUPFAM" id="SSF56349">
    <property type="entry name" value="DNA breaking-rejoining enzymes"/>
    <property type="match status" value="1"/>
</dbReference>
<evidence type="ECO:0000313" key="3">
    <source>
        <dbReference type="EMBL" id="SJM68627.1"/>
    </source>
</evidence>
<dbReference type="PANTHER" id="PTHR30349">
    <property type="entry name" value="PHAGE INTEGRASE-RELATED"/>
    <property type="match status" value="1"/>
</dbReference>
<evidence type="ECO:0000259" key="2">
    <source>
        <dbReference type="PROSITE" id="PS51898"/>
    </source>
</evidence>
<name>A0A1R4GK71_9MICO</name>
<dbReference type="AlphaFoldDB" id="A0A1R4GK71"/>
<dbReference type="GO" id="GO:0006310">
    <property type="term" value="P:DNA recombination"/>
    <property type="evidence" value="ECO:0007669"/>
    <property type="project" value="UniProtKB-KW"/>
</dbReference>
<protein>
    <submittedName>
        <fullName evidence="3">Phage integrase</fullName>
    </submittedName>
</protein>
<evidence type="ECO:0000313" key="4">
    <source>
        <dbReference type="Proteomes" id="UP000195787"/>
    </source>
</evidence>
<keyword evidence="1" id="KW-0233">DNA recombination</keyword>
<proteinExistence type="predicted"/>
<accession>A0A1R4GK71</accession>
<organism evidence="3 4">
    <name type="scientific">Agrococcus casei LMG 22410</name>
    <dbReference type="NCBI Taxonomy" id="1255656"/>
    <lineage>
        <taxon>Bacteria</taxon>
        <taxon>Bacillati</taxon>
        <taxon>Actinomycetota</taxon>
        <taxon>Actinomycetes</taxon>
        <taxon>Micrococcales</taxon>
        <taxon>Microbacteriaceae</taxon>
        <taxon>Agrococcus</taxon>
    </lineage>
</organism>
<dbReference type="GO" id="GO:0015074">
    <property type="term" value="P:DNA integration"/>
    <property type="evidence" value="ECO:0007669"/>
    <property type="project" value="InterPro"/>
</dbReference>